<feature type="transmembrane region" description="Helical" evidence="1">
    <location>
        <begin position="262"/>
        <end position="280"/>
    </location>
</feature>
<evidence type="ECO:0000256" key="1">
    <source>
        <dbReference type="SAM" id="Phobius"/>
    </source>
</evidence>
<dbReference type="EMBL" id="CAXKWB010000741">
    <property type="protein sequence ID" value="CAL4062138.1"/>
    <property type="molecule type" value="Genomic_DNA"/>
</dbReference>
<keyword evidence="4" id="KW-1185">Reference proteome</keyword>
<name>A0AAV2PNP4_MEGNR</name>
<feature type="domain" description="Mon2/Sec7/BIG1-like dimerisation and cyclophilin-binding" evidence="2">
    <location>
        <begin position="8"/>
        <end position="181"/>
    </location>
</feature>
<reference evidence="3 4" key="1">
    <citation type="submission" date="2024-05" db="EMBL/GenBank/DDBJ databases">
        <authorList>
            <person name="Wallberg A."/>
        </authorList>
    </citation>
    <scope>NUCLEOTIDE SEQUENCE [LARGE SCALE GENOMIC DNA]</scope>
</reference>
<keyword evidence="1" id="KW-0812">Transmembrane</keyword>
<proteinExistence type="predicted"/>
<protein>
    <recommendedName>
        <fullName evidence="2">Mon2/Sec7/BIG1-like dimerisation and cyclophilin-binding domain-containing protein</fullName>
    </recommendedName>
</protein>
<dbReference type="Proteomes" id="UP001497623">
    <property type="component" value="Unassembled WGS sequence"/>
</dbReference>
<sequence>MADIRDAKAAKMLEALQSDLKTLCMETKKRYPQIKDSCEEAIIKVRGAAMNSSQSSLSQITSQILYPLVQAAETKDPKIAKLSLGVMQRLIVAEVVDESSGEHIVETLWMLMENGIEELKVLQTATLLITTSDTVKNNNIAKALVLCFRLHFTKDPIVVNTAGATVRQLVSAVFERVIHEDADYAVEEGSDMSKPKGKSLNTKNLQGFPGKVLCTSRPVLTYISVLFLNLVIFHLSSLSPWFMGVVSVMRINGSYLLEYDLMYFYVVFCSLIPLDLILYAEVCNINLTLFSPAVRDIARVVPPLVQSHPNHNLQKAPFVSNMADLNPSSTYLTRYFLKVSCTCEL</sequence>
<feature type="transmembrane region" description="Helical" evidence="1">
    <location>
        <begin position="219"/>
        <end position="242"/>
    </location>
</feature>
<accession>A0AAV2PNP4</accession>
<organism evidence="3 4">
    <name type="scientific">Meganyctiphanes norvegica</name>
    <name type="common">Northern krill</name>
    <name type="synonym">Thysanopoda norvegica</name>
    <dbReference type="NCBI Taxonomy" id="48144"/>
    <lineage>
        <taxon>Eukaryota</taxon>
        <taxon>Metazoa</taxon>
        <taxon>Ecdysozoa</taxon>
        <taxon>Arthropoda</taxon>
        <taxon>Crustacea</taxon>
        <taxon>Multicrustacea</taxon>
        <taxon>Malacostraca</taxon>
        <taxon>Eumalacostraca</taxon>
        <taxon>Eucarida</taxon>
        <taxon>Euphausiacea</taxon>
        <taxon>Euphausiidae</taxon>
        <taxon>Meganyctiphanes</taxon>
    </lineage>
</organism>
<comment type="caution">
    <text evidence="3">The sequence shown here is derived from an EMBL/GenBank/DDBJ whole genome shotgun (WGS) entry which is preliminary data.</text>
</comment>
<dbReference type="Pfam" id="PF16213">
    <property type="entry name" value="DCB"/>
    <property type="match status" value="1"/>
</dbReference>
<keyword evidence="1" id="KW-1133">Transmembrane helix</keyword>
<feature type="non-terminal residue" evidence="3">
    <location>
        <position position="345"/>
    </location>
</feature>
<evidence type="ECO:0000259" key="2">
    <source>
        <dbReference type="Pfam" id="PF16213"/>
    </source>
</evidence>
<keyword evidence="1" id="KW-0472">Membrane</keyword>
<gene>
    <name evidence="3" type="ORF">MNOR_LOCUS2437</name>
</gene>
<dbReference type="AlphaFoldDB" id="A0AAV2PNP4"/>
<dbReference type="InterPro" id="IPR032629">
    <property type="entry name" value="DCB_dom"/>
</dbReference>
<evidence type="ECO:0000313" key="3">
    <source>
        <dbReference type="EMBL" id="CAL4062138.1"/>
    </source>
</evidence>
<evidence type="ECO:0000313" key="4">
    <source>
        <dbReference type="Proteomes" id="UP001497623"/>
    </source>
</evidence>